<evidence type="ECO:0000256" key="2">
    <source>
        <dbReference type="ARBA" id="ARBA00007970"/>
    </source>
</evidence>
<evidence type="ECO:0000259" key="11">
    <source>
        <dbReference type="Pfam" id="PF00155"/>
    </source>
</evidence>
<organism evidence="12 13">
    <name type="scientific">Rhodoferax koreensis</name>
    <dbReference type="NCBI Taxonomy" id="1842727"/>
    <lineage>
        <taxon>Bacteria</taxon>
        <taxon>Pseudomonadati</taxon>
        <taxon>Pseudomonadota</taxon>
        <taxon>Betaproteobacteria</taxon>
        <taxon>Burkholderiales</taxon>
        <taxon>Comamonadaceae</taxon>
        <taxon>Rhodoferax</taxon>
    </lineage>
</organism>
<dbReference type="InterPro" id="IPR015424">
    <property type="entry name" value="PyrdxlP-dep_Trfase"/>
</dbReference>
<evidence type="ECO:0000313" key="13">
    <source>
        <dbReference type="Proteomes" id="UP000186609"/>
    </source>
</evidence>
<evidence type="ECO:0000256" key="3">
    <source>
        <dbReference type="ARBA" id="ARBA00012748"/>
    </source>
</evidence>
<dbReference type="GO" id="GO:0000105">
    <property type="term" value="P:L-histidine biosynthetic process"/>
    <property type="evidence" value="ECO:0007669"/>
    <property type="project" value="UniProtKB-KW"/>
</dbReference>
<reference evidence="12 13" key="1">
    <citation type="submission" date="2017-01" db="EMBL/GenBank/DDBJ databases">
        <authorList>
            <person name="Mah S.A."/>
            <person name="Swanson W.J."/>
            <person name="Moy G.W."/>
            <person name="Vacquier V.D."/>
        </authorList>
    </citation>
    <scope>NUCLEOTIDE SEQUENCE [LARGE SCALE GENOMIC DNA]</scope>
    <source>
        <strain evidence="12 13">DCY110</strain>
    </source>
</reference>
<dbReference type="EC" id="2.6.1.9" evidence="3"/>
<dbReference type="Gene3D" id="3.90.1150.10">
    <property type="entry name" value="Aspartate Aminotransferase, domain 1"/>
    <property type="match status" value="1"/>
</dbReference>
<accession>A0A1P8JVD5</accession>
<name>A0A1P8JVD5_9BURK</name>
<keyword evidence="13" id="KW-1185">Reference proteome</keyword>
<dbReference type="KEGG" id="rhy:RD110_11265"/>
<keyword evidence="7" id="KW-0663">Pyridoxal phosphate</keyword>
<dbReference type="EMBL" id="CP019236">
    <property type="protein sequence ID" value="APW37705.1"/>
    <property type="molecule type" value="Genomic_DNA"/>
</dbReference>
<feature type="region of interest" description="Disordered" evidence="10">
    <location>
        <begin position="1"/>
        <end position="30"/>
    </location>
</feature>
<proteinExistence type="inferred from homology"/>
<evidence type="ECO:0000313" key="12">
    <source>
        <dbReference type="EMBL" id="APW37705.1"/>
    </source>
</evidence>
<feature type="domain" description="Aminotransferase class I/classII large" evidence="11">
    <location>
        <begin position="34"/>
        <end position="335"/>
    </location>
</feature>
<dbReference type="SUPFAM" id="SSF53383">
    <property type="entry name" value="PLP-dependent transferases"/>
    <property type="match status" value="1"/>
</dbReference>
<dbReference type="AlphaFoldDB" id="A0A1P8JVD5"/>
<evidence type="ECO:0000256" key="1">
    <source>
        <dbReference type="ARBA" id="ARBA00005011"/>
    </source>
</evidence>
<comment type="catalytic activity">
    <reaction evidence="9">
        <text>L-histidinol phosphate + 2-oxoglutarate = 3-(imidazol-4-yl)-2-oxopropyl phosphate + L-glutamate</text>
        <dbReference type="Rhea" id="RHEA:23744"/>
        <dbReference type="ChEBI" id="CHEBI:16810"/>
        <dbReference type="ChEBI" id="CHEBI:29985"/>
        <dbReference type="ChEBI" id="CHEBI:57766"/>
        <dbReference type="ChEBI" id="CHEBI:57980"/>
        <dbReference type="EC" id="2.6.1.9"/>
    </reaction>
</comment>
<dbReference type="InterPro" id="IPR015422">
    <property type="entry name" value="PyrdxlP-dep_Trfase_small"/>
</dbReference>
<dbReference type="InterPro" id="IPR015421">
    <property type="entry name" value="PyrdxlP-dep_Trfase_major"/>
</dbReference>
<comment type="pathway">
    <text evidence="1">Amino-acid biosynthesis; L-histidine biosynthesis; L-histidine from 5-phospho-alpha-D-ribose 1-diphosphate: step 7/9.</text>
</comment>
<evidence type="ECO:0000256" key="9">
    <source>
        <dbReference type="ARBA" id="ARBA00047481"/>
    </source>
</evidence>
<evidence type="ECO:0000256" key="10">
    <source>
        <dbReference type="SAM" id="MobiDB-lite"/>
    </source>
</evidence>
<dbReference type="PANTHER" id="PTHR43643:SF6">
    <property type="entry name" value="HISTIDINOL-PHOSPHATE AMINOTRANSFERASE"/>
    <property type="match status" value="1"/>
</dbReference>
<gene>
    <name evidence="12" type="ORF">RD110_11265</name>
</gene>
<dbReference type="Pfam" id="PF00155">
    <property type="entry name" value="Aminotran_1_2"/>
    <property type="match status" value="1"/>
</dbReference>
<dbReference type="Gene3D" id="3.40.640.10">
    <property type="entry name" value="Type I PLP-dependent aspartate aminotransferase-like (Major domain)"/>
    <property type="match status" value="1"/>
</dbReference>
<dbReference type="GO" id="GO:0030170">
    <property type="term" value="F:pyridoxal phosphate binding"/>
    <property type="evidence" value="ECO:0007669"/>
    <property type="project" value="InterPro"/>
</dbReference>
<evidence type="ECO:0000256" key="6">
    <source>
        <dbReference type="ARBA" id="ARBA00022679"/>
    </source>
</evidence>
<dbReference type="PANTHER" id="PTHR43643">
    <property type="entry name" value="HISTIDINOL-PHOSPHATE AMINOTRANSFERASE 2"/>
    <property type="match status" value="1"/>
</dbReference>
<dbReference type="Proteomes" id="UP000186609">
    <property type="component" value="Chromosome"/>
</dbReference>
<dbReference type="InterPro" id="IPR004839">
    <property type="entry name" value="Aminotransferase_I/II_large"/>
</dbReference>
<comment type="similarity">
    <text evidence="2">Belongs to the class-II pyridoxal-phosphate-dependent aminotransferase family. Histidinol-phosphate aminotransferase subfamily.</text>
</comment>
<dbReference type="RefSeq" id="WP_076199494.1">
    <property type="nucleotide sequence ID" value="NZ_CP019236.1"/>
</dbReference>
<dbReference type="OrthoDB" id="9813612at2"/>
<keyword evidence="8" id="KW-0368">Histidine biosynthesis</keyword>
<keyword evidence="6 12" id="KW-0808">Transferase</keyword>
<evidence type="ECO:0000256" key="5">
    <source>
        <dbReference type="ARBA" id="ARBA00022605"/>
    </source>
</evidence>
<dbReference type="InterPro" id="IPR050106">
    <property type="entry name" value="HistidinolP_aminotransfase"/>
</dbReference>
<dbReference type="STRING" id="1842727.RD110_11265"/>
<keyword evidence="4 12" id="KW-0032">Aminotransferase</keyword>
<keyword evidence="5" id="KW-0028">Amino-acid biosynthesis</keyword>
<evidence type="ECO:0000256" key="4">
    <source>
        <dbReference type="ARBA" id="ARBA00022576"/>
    </source>
</evidence>
<evidence type="ECO:0000256" key="7">
    <source>
        <dbReference type="ARBA" id="ARBA00022898"/>
    </source>
</evidence>
<protein>
    <recommendedName>
        <fullName evidence="3">histidinol-phosphate transaminase</fullName>
        <ecNumber evidence="3">2.6.1.9</ecNumber>
    </recommendedName>
</protein>
<sequence length="362" mass="39133">MTVSTTGRTQRHAWTYEPARVHGGPDARGAAAHDFSTNSNACGPCPEAAAAVRAADAAHYPDPLYTDLRERLASWHRVPARRVLLAGSASEFIYRLTAWVVQQGGRRVWLPRHGYGDYAEAAHAWQLRSVALPAQAQLLWACDPSSPLGQDEPEMEAIGLGESVCVLDRAYEPLRLSGALGLPLERLNRVWQLWSPNKALGLTGVRAAYAIAPHDAEDAVQALEQLCPSWPVGAHGAALLQAWTMPGVQAWLADSLVTLRDWKLRQVALCEAMGWICRPSHANFHLARPASPQTAGALLRFLREREIKLRDTASFGLPGQFRLGVLPPASQDALAGAVRQWDATLLPAGSAGHPPAAPARPA</sequence>
<dbReference type="GO" id="GO:0004400">
    <property type="term" value="F:histidinol-phosphate transaminase activity"/>
    <property type="evidence" value="ECO:0007669"/>
    <property type="project" value="UniProtKB-EC"/>
</dbReference>
<evidence type="ECO:0000256" key="8">
    <source>
        <dbReference type="ARBA" id="ARBA00023102"/>
    </source>
</evidence>